<name>A0A6A6KE95_HEVBR</name>
<reference evidence="1 2" key="1">
    <citation type="journal article" date="2020" name="Mol. Plant">
        <title>The Chromosome-Based Rubber Tree Genome Provides New Insights into Spurge Genome Evolution and Rubber Biosynthesis.</title>
        <authorList>
            <person name="Liu J."/>
            <person name="Shi C."/>
            <person name="Shi C.C."/>
            <person name="Li W."/>
            <person name="Zhang Q.J."/>
            <person name="Zhang Y."/>
            <person name="Li K."/>
            <person name="Lu H.F."/>
            <person name="Shi C."/>
            <person name="Zhu S.T."/>
            <person name="Xiao Z.Y."/>
            <person name="Nan H."/>
            <person name="Yue Y."/>
            <person name="Zhu X.G."/>
            <person name="Wu Y."/>
            <person name="Hong X.N."/>
            <person name="Fan G.Y."/>
            <person name="Tong Y."/>
            <person name="Zhang D."/>
            <person name="Mao C.L."/>
            <person name="Liu Y.L."/>
            <person name="Hao S.J."/>
            <person name="Liu W.Q."/>
            <person name="Lv M.Q."/>
            <person name="Zhang H.B."/>
            <person name="Liu Y."/>
            <person name="Hu-Tang G.R."/>
            <person name="Wang J.P."/>
            <person name="Wang J.H."/>
            <person name="Sun Y.H."/>
            <person name="Ni S.B."/>
            <person name="Chen W.B."/>
            <person name="Zhang X.C."/>
            <person name="Jiao Y.N."/>
            <person name="Eichler E.E."/>
            <person name="Li G.H."/>
            <person name="Liu X."/>
            <person name="Gao L.Z."/>
        </authorList>
    </citation>
    <scope>NUCLEOTIDE SEQUENCE [LARGE SCALE GENOMIC DNA]</scope>
    <source>
        <strain evidence="2">cv. GT1</strain>
        <tissue evidence="1">Leaf</tissue>
    </source>
</reference>
<dbReference type="Gene3D" id="1.20.120.690">
    <property type="entry name" value="RDM1 protein domain"/>
    <property type="match status" value="1"/>
</dbReference>
<keyword evidence="2" id="KW-1185">Reference proteome</keyword>
<dbReference type="PANTHER" id="PTHR36366">
    <property type="entry name" value="PROTEIN RDM1"/>
    <property type="match status" value="1"/>
</dbReference>
<comment type="caution">
    <text evidence="1">The sequence shown here is derived from an EMBL/GenBank/DDBJ whole genome shotgun (WGS) entry which is preliminary data.</text>
</comment>
<organism evidence="1 2">
    <name type="scientific">Hevea brasiliensis</name>
    <name type="common">Para rubber tree</name>
    <name type="synonym">Siphonia brasiliensis</name>
    <dbReference type="NCBI Taxonomy" id="3981"/>
    <lineage>
        <taxon>Eukaryota</taxon>
        <taxon>Viridiplantae</taxon>
        <taxon>Streptophyta</taxon>
        <taxon>Embryophyta</taxon>
        <taxon>Tracheophyta</taxon>
        <taxon>Spermatophyta</taxon>
        <taxon>Magnoliopsida</taxon>
        <taxon>eudicotyledons</taxon>
        <taxon>Gunneridae</taxon>
        <taxon>Pentapetalae</taxon>
        <taxon>rosids</taxon>
        <taxon>fabids</taxon>
        <taxon>Malpighiales</taxon>
        <taxon>Euphorbiaceae</taxon>
        <taxon>Crotonoideae</taxon>
        <taxon>Micrandreae</taxon>
        <taxon>Hevea</taxon>
    </lineage>
</organism>
<dbReference type="Proteomes" id="UP000467840">
    <property type="component" value="Chromosome 3"/>
</dbReference>
<gene>
    <name evidence="1" type="ORF">GH714_016790</name>
</gene>
<dbReference type="GO" id="GO:0000419">
    <property type="term" value="C:RNA polymerase V complex"/>
    <property type="evidence" value="ECO:0007669"/>
    <property type="project" value="TreeGrafter"/>
</dbReference>
<dbReference type="GO" id="GO:0080188">
    <property type="term" value="P:gene silencing by siRNA-directed DNA methylation"/>
    <property type="evidence" value="ECO:0007669"/>
    <property type="project" value="InterPro"/>
</dbReference>
<dbReference type="InterPro" id="IPR036319">
    <property type="entry name" value="RDM1_sf"/>
</dbReference>
<dbReference type="PANTHER" id="PTHR36366:SF3">
    <property type="entry name" value="PROTEIN RDM1"/>
    <property type="match status" value="1"/>
</dbReference>
<dbReference type="InterPro" id="IPR015270">
    <property type="entry name" value="RDM1_plant"/>
</dbReference>
<dbReference type="EMBL" id="JAAGAX010000017">
    <property type="protein sequence ID" value="KAF2286413.1"/>
    <property type="molecule type" value="Genomic_DNA"/>
</dbReference>
<dbReference type="Pfam" id="PF09187">
    <property type="entry name" value="RdDM_RDM1"/>
    <property type="match status" value="1"/>
</dbReference>
<proteinExistence type="predicted"/>
<protein>
    <submittedName>
        <fullName evidence="1">Uncharacterized protein</fullName>
    </submittedName>
</protein>
<sequence>MLKRCVPLHNNHLYLTDSETESDDLCGYFNVQSRKRNSRGIYMERKDAKIREIRRIIIDEENQEDMKVLEDKSEIVIARKAEKYQQRMKEIPIPASGTVQEISFISWQGLAKSIKQKHEQPLHYLTHKLLREWDESRIGSNEENKPLEDIIDPAKAEATIWVVEQFHRQFSSPQHLAKLWLSDPLHQDVVDPVMHWVQMVFYEAQSLDVFQFARIVQAANVITDSIAKFALSLMS</sequence>
<evidence type="ECO:0000313" key="1">
    <source>
        <dbReference type="EMBL" id="KAF2286413.1"/>
    </source>
</evidence>
<dbReference type="SUPFAM" id="SSF109920">
    <property type="entry name" value="Hypothetical protein At3g22680"/>
    <property type="match status" value="1"/>
</dbReference>
<dbReference type="AlphaFoldDB" id="A0A6A6KE95"/>
<accession>A0A6A6KE95</accession>
<evidence type="ECO:0000313" key="2">
    <source>
        <dbReference type="Proteomes" id="UP000467840"/>
    </source>
</evidence>